<evidence type="ECO:0000256" key="2">
    <source>
        <dbReference type="ARBA" id="ARBA00022795"/>
    </source>
</evidence>
<dbReference type="eggNOG" id="COG1843">
    <property type="taxonomic scope" value="Bacteria"/>
</dbReference>
<dbReference type="PATRIC" id="fig|1196324.3.peg.2525"/>
<dbReference type="InterPro" id="IPR005648">
    <property type="entry name" value="FlgD"/>
</dbReference>
<evidence type="ECO:0000256" key="1">
    <source>
        <dbReference type="ARBA" id="ARBA00010577"/>
    </source>
</evidence>
<reference evidence="3 4" key="1">
    <citation type="journal article" date="2012" name="J. Bacteriol.">
        <title>Genome of Bacillus macauensis ZFHKF-1, a Long-Chain-Forming Bacterium.</title>
        <authorList>
            <person name="Cai L."/>
            <person name="Zhang T."/>
        </authorList>
    </citation>
    <scope>NUCLEOTIDE SEQUENCE [LARGE SCALE GENOMIC DNA]</scope>
    <source>
        <strain evidence="3 4">ZFHKF-1</strain>
    </source>
</reference>
<dbReference type="Pfam" id="PF03963">
    <property type="entry name" value="FlgD"/>
    <property type="match status" value="1"/>
</dbReference>
<keyword evidence="3" id="KW-0282">Flagellum</keyword>
<dbReference type="OrthoDB" id="280334at2"/>
<evidence type="ECO:0000313" key="4">
    <source>
        <dbReference type="Proteomes" id="UP000004080"/>
    </source>
</evidence>
<comment type="similarity">
    <text evidence="1">Belongs to the FlgD family.</text>
</comment>
<sequence>MNININNDLLLPTTKTAAPKATLGKDEFLKLLMVQLKNQDPASPIDDKQFISQMATFTSLEQLTNLNQSMKALADSTLIGKQIKYQKENGTPTEGEVKSVLFKNGATQLQLKNDVVIERNQLLQVM</sequence>
<gene>
    <name evidence="3" type="ORF">A374_12345</name>
</gene>
<keyword evidence="2" id="KW-1005">Bacterial flagellum biogenesis</keyword>
<dbReference type="STRING" id="1196324.A374_12345"/>
<keyword evidence="3" id="KW-0969">Cilium</keyword>
<keyword evidence="3" id="KW-0966">Cell projection</keyword>
<dbReference type="NCBIfam" id="NF007197">
    <property type="entry name" value="PRK09618.1"/>
    <property type="match status" value="1"/>
</dbReference>
<dbReference type="GO" id="GO:0044781">
    <property type="term" value="P:bacterial-type flagellum organization"/>
    <property type="evidence" value="ECO:0007669"/>
    <property type="project" value="UniProtKB-KW"/>
</dbReference>
<organism evidence="3 4">
    <name type="scientific">Fictibacillus macauensis ZFHKF-1</name>
    <dbReference type="NCBI Taxonomy" id="1196324"/>
    <lineage>
        <taxon>Bacteria</taxon>
        <taxon>Bacillati</taxon>
        <taxon>Bacillota</taxon>
        <taxon>Bacilli</taxon>
        <taxon>Bacillales</taxon>
        <taxon>Fictibacillaceae</taxon>
        <taxon>Fictibacillus</taxon>
    </lineage>
</organism>
<dbReference type="EMBL" id="AKKV01000027">
    <property type="protein sequence ID" value="EIT85087.1"/>
    <property type="molecule type" value="Genomic_DNA"/>
</dbReference>
<accession>I8AHB4</accession>
<evidence type="ECO:0000313" key="3">
    <source>
        <dbReference type="EMBL" id="EIT85087.1"/>
    </source>
</evidence>
<comment type="caution">
    <text evidence="3">The sequence shown here is derived from an EMBL/GenBank/DDBJ whole genome shotgun (WGS) entry which is preliminary data.</text>
</comment>
<dbReference type="Proteomes" id="UP000004080">
    <property type="component" value="Unassembled WGS sequence"/>
</dbReference>
<name>I8AHB4_9BACL</name>
<protein>
    <submittedName>
        <fullName evidence="3">Flagellar hook capping protein</fullName>
    </submittedName>
</protein>
<keyword evidence="4" id="KW-1185">Reference proteome</keyword>
<dbReference type="AlphaFoldDB" id="I8AHB4"/>
<proteinExistence type="inferred from homology"/>
<dbReference type="RefSeq" id="WP_007202547.1">
    <property type="nucleotide sequence ID" value="NZ_AKKV01000027.1"/>
</dbReference>